<feature type="active site" evidence="7">
    <location>
        <position position="122"/>
    </location>
</feature>
<dbReference type="EMBL" id="PKUR01000003">
    <property type="protein sequence ID" value="PLW85960.1"/>
    <property type="molecule type" value="Genomic_DNA"/>
</dbReference>
<dbReference type="GO" id="GO:0071555">
    <property type="term" value="P:cell wall organization"/>
    <property type="evidence" value="ECO:0007669"/>
    <property type="project" value="UniProtKB-KW"/>
</dbReference>
<keyword evidence="3" id="KW-0378">Hydrolase</keyword>
<comment type="similarity">
    <text evidence="1 9">Belongs to the peptidase S11 family.</text>
</comment>
<feature type="active site" description="Proton acceptor" evidence="7">
    <location>
        <position position="68"/>
    </location>
</feature>
<sequence length="279" mass="30431">MRIARNLCTGLAIWACATTSALAGTSKFTDLPGNPGLKSASAIVLDDKGNLIYGKDVDTVRPIASITKMMTAIVILDSGVSLDKKITITKDDRDLIRLTGSRLEYGASLTRREMLLLALMSSENRAATALGRTYPGGMDNFLADMNRKARELGMHNSHFADPAGLRSENVSTASDLAKMIEAAEDYPLITEASTTTRKDVYPYRGRGHLTYGNTNRLLKNASWDIELSKTGYINEAGRCLVMQANIEGEDVSIVLLNSFGKLTPFGDSNRLRKWMLANS</sequence>
<dbReference type="GO" id="GO:0009002">
    <property type="term" value="F:serine-type D-Ala-D-Ala carboxypeptidase activity"/>
    <property type="evidence" value="ECO:0007669"/>
    <property type="project" value="InterPro"/>
</dbReference>
<dbReference type="GO" id="GO:0008360">
    <property type="term" value="P:regulation of cell shape"/>
    <property type="evidence" value="ECO:0007669"/>
    <property type="project" value="UniProtKB-KW"/>
</dbReference>
<dbReference type="InterPro" id="IPR001967">
    <property type="entry name" value="Peptidase_S11_N"/>
</dbReference>
<evidence type="ECO:0000256" key="4">
    <source>
        <dbReference type="ARBA" id="ARBA00022960"/>
    </source>
</evidence>
<keyword evidence="5" id="KW-0573">Peptidoglycan synthesis</keyword>
<evidence type="ECO:0000256" key="10">
    <source>
        <dbReference type="SAM" id="SignalP"/>
    </source>
</evidence>
<feature type="signal peptide" evidence="10">
    <location>
        <begin position="1"/>
        <end position="23"/>
    </location>
</feature>
<evidence type="ECO:0000256" key="3">
    <source>
        <dbReference type="ARBA" id="ARBA00022801"/>
    </source>
</evidence>
<comment type="caution">
    <text evidence="12">The sequence shown here is derived from an EMBL/GenBank/DDBJ whole genome shotgun (WGS) entry which is preliminary data.</text>
</comment>
<evidence type="ECO:0000256" key="2">
    <source>
        <dbReference type="ARBA" id="ARBA00022729"/>
    </source>
</evidence>
<keyword evidence="13" id="KW-1185">Reference proteome</keyword>
<keyword evidence="6" id="KW-0961">Cell wall biogenesis/degradation</keyword>
<evidence type="ECO:0000256" key="8">
    <source>
        <dbReference type="PIRSR" id="PIRSR618044-2"/>
    </source>
</evidence>
<gene>
    <name evidence="12" type="ORF">C0029_13425</name>
</gene>
<proteinExistence type="inferred from homology"/>
<dbReference type="KEGG" id="hja:BST95_04860"/>
<dbReference type="GO" id="GO:0009252">
    <property type="term" value="P:peptidoglycan biosynthetic process"/>
    <property type="evidence" value="ECO:0007669"/>
    <property type="project" value="UniProtKB-KW"/>
</dbReference>
<evidence type="ECO:0000313" key="12">
    <source>
        <dbReference type="EMBL" id="PLW85960.1"/>
    </source>
</evidence>
<evidence type="ECO:0000256" key="5">
    <source>
        <dbReference type="ARBA" id="ARBA00022984"/>
    </source>
</evidence>
<dbReference type="Gene3D" id="3.40.710.10">
    <property type="entry name" value="DD-peptidase/beta-lactamase superfamily"/>
    <property type="match status" value="1"/>
</dbReference>
<keyword evidence="4" id="KW-0133">Cell shape</keyword>
<name>A0AAP8MDR6_9GAMM</name>
<dbReference type="Pfam" id="PF00768">
    <property type="entry name" value="Peptidase_S11"/>
    <property type="match status" value="1"/>
</dbReference>
<evidence type="ECO:0000256" key="7">
    <source>
        <dbReference type="PIRSR" id="PIRSR618044-1"/>
    </source>
</evidence>
<dbReference type="AlphaFoldDB" id="A0AAP8MDR6"/>
<feature type="binding site" evidence="8">
    <location>
        <position position="229"/>
    </location>
    <ligand>
        <name>substrate</name>
    </ligand>
</feature>
<evidence type="ECO:0000256" key="9">
    <source>
        <dbReference type="RuleBase" id="RU004016"/>
    </source>
</evidence>
<reference evidence="12 13" key="1">
    <citation type="submission" date="2018-01" db="EMBL/GenBank/DDBJ databases">
        <title>The draft genome sequence of Halioglobus japonicus S1-36.</title>
        <authorList>
            <person name="Du Z.-J."/>
            <person name="Shi M.-J."/>
        </authorList>
    </citation>
    <scope>NUCLEOTIDE SEQUENCE [LARGE SCALE GENOMIC DNA]</scope>
    <source>
        <strain evidence="12 13">S1-36</strain>
    </source>
</reference>
<evidence type="ECO:0000259" key="11">
    <source>
        <dbReference type="Pfam" id="PF00768"/>
    </source>
</evidence>
<dbReference type="PANTHER" id="PTHR21581">
    <property type="entry name" value="D-ALANYL-D-ALANINE CARBOXYPEPTIDASE"/>
    <property type="match status" value="1"/>
</dbReference>
<feature type="domain" description="Peptidase S11 D-alanyl-D-alanine carboxypeptidase A N-terminal" evidence="11">
    <location>
        <begin position="34"/>
        <end position="259"/>
    </location>
</feature>
<feature type="chain" id="PRO_5042896532" evidence="10">
    <location>
        <begin position="24"/>
        <end position="279"/>
    </location>
</feature>
<accession>A0AAP8MDR6</accession>
<dbReference type="Proteomes" id="UP000235162">
    <property type="component" value="Unassembled WGS sequence"/>
</dbReference>
<protein>
    <submittedName>
        <fullName evidence="12">D-alanyl-D-alanine endopeptidase</fullName>
    </submittedName>
</protein>
<evidence type="ECO:0000256" key="1">
    <source>
        <dbReference type="ARBA" id="ARBA00007164"/>
    </source>
</evidence>
<evidence type="ECO:0000256" key="6">
    <source>
        <dbReference type="ARBA" id="ARBA00023316"/>
    </source>
</evidence>
<dbReference type="PRINTS" id="PR00725">
    <property type="entry name" value="DADACBPTASE1"/>
</dbReference>
<dbReference type="InterPro" id="IPR018044">
    <property type="entry name" value="Peptidase_S11"/>
</dbReference>
<feature type="active site" description="Acyl-ester intermediate" evidence="7">
    <location>
        <position position="65"/>
    </location>
</feature>
<dbReference type="InterPro" id="IPR012338">
    <property type="entry name" value="Beta-lactam/transpept-like"/>
</dbReference>
<dbReference type="GO" id="GO:0006508">
    <property type="term" value="P:proteolysis"/>
    <property type="evidence" value="ECO:0007669"/>
    <property type="project" value="InterPro"/>
</dbReference>
<organism evidence="12 13">
    <name type="scientific">Halioglobus japonicus</name>
    <dbReference type="NCBI Taxonomy" id="930805"/>
    <lineage>
        <taxon>Bacteria</taxon>
        <taxon>Pseudomonadati</taxon>
        <taxon>Pseudomonadota</taxon>
        <taxon>Gammaproteobacteria</taxon>
        <taxon>Cellvibrionales</taxon>
        <taxon>Halieaceae</taxon>
        <taxon>Halioglobus</taxon>
    </lineage>
</organism>
<evidence type="ECO:0000313" key="13">
    <source>
        <dbReference type="Proteomes" id="UP000235162"/>
    </source>
</evidence>
<dbReference type="RefSeq" id="WP_084201046.1">
    <property type="nucleotide sequence ID" value="NZ_BMYL01000003.1"/>
</dbReference>
<dbReference type="PANTHER" id="PTHR21581:SF26">
    <property type="entry name" value="D-ALANYL-D-ALANINE ENDOPEPTIDASE"/>
    <property type="match status" value="1"/>
</dbReference>
<keyword evidence="2 10" id="KW-0732">Signal</keyword>
<dbReference type="NCBIfam" id="NF008668">
    <property type="entry name" value="PRK11669.1"/>
    <property type="match status" value="1"/>
</dbReference>
<dbReference type="SUPFAM" id="SSF56601">
    <property type="entry name" value="beta-lactamase/transpeptidase-like"/>
    <property type="match status" value="1"/>
</dbReference>